<evidence type="ECO:0008006" key="4">
    <source>
        <dbReference type="Google" id="ProtNLM"/>
    </source>
</evidence>
<keyword evidence="3" id="KW-1185">Reference proteome</keyword>
<evidence type="ECO:0000256" key="1">
    <source>
        <dbReference type="SAM" id="MobiDB-lite"/>
    </source>
</evidence>
<dbReference type="OrthoDB" id="422574at2759"/>
<dbReference type="Gene3D" id="3.40.30.10">
    <property type="entry name" value="Glutaredoxin"/>
    <property type="match status" value="1"/>
</dbReference>
<feature type="compositionally biased region" description="Polar residues" evidence="1">
    <location>
        <begin position="73"/>
        <end position="83"/>
    </location>
</feature>
<dbReference type="EMBL" id="ML992680">
    <property type="protein sequence ID" value="KAF2210576.1"/>
    <property type="molecule type" value="Genomic_DNA"/>
</dbReference>
<dbReference type="InterPro" id="IPR036249">
    <property type="entry name" value="Thioredoxin-like_sf"/>
</dbReference>
<accession>A0A6A6FB11</accession>
<organism evidence="2 3">
    <name type="scientific">Cercospora zeae-maydis SCOH1-5</name>
    <dbReference type="NCBI Taxonomy" id="717836"/>
    <lineage>
        <taxon>Eukaryota</taxon>
        <taxon>Fungi</taxon>
        <taxon>Dikarya</taxon>
        <taxon>Ascomycota</taxon>
        <taxon>Pezizomycotina</taxon>
        <taxon>Dothideomycetes</taxon>
        <taxon>Dothideomycetidae</taxon>
        <taxon>Mycosphaerellales</taxon>
        <taxon>Mycosphaerellaceae</taxon>
        <taxon>Cercospora</taxon>
    </lineage>
</organism>
<evidence type="ECO:0000313" key="2">
    <source>
        <dbReference type="EMBL" id="KAF2210576.1"/>
    </source>
</evidence>
<dbReference type="SUPFAM" id="SSF52833">
    <property type="entry name" value="Thioredoxin-like"/>
    <property type="match status" value="1"/>
</dbReference>
<dbReference type="Proteomes" id="UP000799539">
    <property type="component" value="Unassembled WGS sequence"/>
</dbReference>
<feature type="region of interest" description="Disordered" evidence="1">
    <location>
        <begin position="73"/>
        <end position="92"/>
    </location>
</feature>
<sequence>MTSLALHQSTRSGNCYKIPLTASLVGIKIAKIIQYDTLKGETRTEHYLSNINSNGKVPVLQIGAETFIAESNDSNVLSRQQKPSGPYRPAASRANAAVDVLRTVLS</sequence>
<reference evidence="2" key="1">
    <citation type="journal article" date="2020" name="Stud. Mycol.">
        <title>101 Dothideomycetes genomes: a test case for predicting lifestyles and emergence of pathogens.</title>
        <authorList>
            <person name="Haridas S."/>
            <person name="Albert R."/>
            <person name="Binder M."/>
            <person name="Bloem J."/>
            <person name="Labutti K."/>
            <person name="Salamov A."/>
            <person name="Andreopoulos B."/>
            <person name="Baker S."/>
            <person name="Barry K."/>
            <person name="Bills G."/>
            <person name="Bluhm B."/>
            <person name="Cannon C."/>
            <person name="Castanera R."/>
            <person name="Culley D."/>
            <person name="Daum C."/>
            <person name="Ezra D."/>
            <person name="Gonzalez J."/>
            <person name="Henrissat B."/>
            <person name="Kuo A."/>
            <person name="Liang C."/>
            <person name="Lipzen A."/>
            <person name="Lutzoni F."/>
            <person name="Magnuson J."/>
            <person name="Mondo S."/>
            <person name="Nolan M."/>
            <person name="Ohm R."/>
            <person name="Pangilinan J."/>
            <person name="Park H.-J."/>
            <person name="Ramirez L."/>
            <person name="Alfaro M."/>
            <person name="Sun H."/>
            <person name="Tritt A."/>
            <person name="Yoshinaga Y."/>
            <person name="Zwiers L.-H."/>
            <person name="Turgeon B."/>
            <person name="Goodwin S."/>
            <person name="Spatafora J."/>
            <person name="Crous P."/>
            <person name="Grigoriev I."/>
        </authorList>
    </citation>
    <scope>NUCLEOTIDE SEQUENCE</scope>
    <source>
        <strain evidence="2">SCOH1-5</strain>
    </source>
</reference>
<proteinExistence type="predicted"/>
<gene>
    <name evidence="2" type="ORF">CERZMDRAFT_99192</name>
</gene>
<dbReference type="AlphaFoldDB" id="A0A6A6FB11"/>
<evidence type="ECO:0000313" key="3">
    <source>
        <dbReference type="Proteomes" id="UP000799539"/>
    </source>
</evidence>
<protein>
    <recommendedName>
        <fullName evidence="4">GST N-terminal domain-containing protein</fullName>
    </recommendedName>
</protein>
<name>A0A6A6FB11_9PEZI</name>